<gene>
    <name evidence="2" type="ORF">QTG54_013816</name>
</gene>
<feature type="region of interest" description="Disordered" evidence="1">
    <location>
        <begin position="904"/>
        <end position="948"/>
    </location>
</feature>
<protein>
    <submittedName>
        <fullName evidence="2">Uncharacterized protein</fullName>
    </submittedName>
</protein>
<feature type="compositionally biased region" description="Basic residues" evidence="1">
    <location>
        <begin position="937"/>
        <end position="948"/>
    </location>
</feature>
<dbReference type="EMBL" id="JATAAI010000033">
    <property type="protein sequence ID" value="KAK1735653.1"/>
    <property type="molecule type" value="Genomic_DNA"/>
</dbReference>
<name>A0AAD8XXS8_9STRA</name>
<feature type="region of interest" description="Disordered" evidence="1">
    <location>
        <begin position="1"/>
        <end position="30"/>
    </location>
</feature>
<organism evidence="2 3">
    <name type="scientific">Skeletonema marinoi</name>
    <dbReference type="NCBI Taxonomy" id="267567"/>
    <lineage>
        <taxon>Eukaryota</taxon>
        <taxon>Sar</taxon>
        <taxon>Stramenopiles</taxon>
        <taxon>Ochrophyta</taxon>
        <taxon>Bacillariophyta</taxon>
        <taxon>Coscinodiscophyceae</taxon>
        <taxon>Thalassiosirophycidae</taxon>
        <taxon>Thalassiosirales</taxon>
        <taxon>Skeletonemataceae</taxon>
        <taxon>Skeletonema</taxon>
        <taxon>Skeletonema marinoi-dohrnii complex</taxon>
    </lineage>
</organism>
<feature type="region of interest" description="Disordered" evidence="1">
    <location>
        <begin position="43"/>
        <end position="95"/>
    </location>
</feature>
<feature type="compositionally biased region" description="Basic residues" evidence="1">
    <location>
        <begin position="913"/>
        <end position="922"/>
    </location>
</feature>
<sequence length="948" mass="105077">MQYSAYHQSPPSVSSGGASVEHHYSSPTTLQSRANLRSCLRQGNFSSNRSTTRSTTSATSHPHQQQQSRGDDDDRTARSAPITTTGSLMSNNNDNDERQFMKLSNMLATQHKSGNYSSSIQGTRQLLHYYIPSARQRQLFYQSLCRNRAVLPMFPEPNENPGYVLTRYVDRVFGPLLERECSGDIVGGADVTSGVMGPPSPTRTMQSRTMQSTRSNYNGQIQQPSPIQHFSSPINYVPPSPPPEFTSLESRNHRPMLFPSPNNLNQSIQHLSIPINNIPPPMEYATNTEGIVLFPPPNVARDEVTSSIIDRVPPPIQPSSPMVFSIANNDPGHIPPQQQQHLKHHVSFPMYSPPDDSNTRDTSRHAPPLPRPYTTTTAQQPSLFASPSKSLAFTIGEELNKTSHIQQHPSMNVKSLLNITSTDTSLEGSSLEHHQEPSRIQEALSKSASMGATGAAATNSTGMINKDETRSSKVTPMGYQKFSNSNMLPPITPRENILYHLPSRQQQQQQVEPSCCNPSEPPRAKRKRPTYLQLYVKCERSEPYLQPSESMDIVTHYRNGNNQVTADRSLVVRGTTSLLDLIGGIIEAFGLYSDHSDACMKANASSPLLMAYNDICFMSDVKSTTKDDDGDESTTATKITNLTPLPIPGFYYKYVDREVHGRPEMEKESLLSTDPVVLTRTLVAQVVDKPLYPQSQQYKKKKQGDDDGIRSRLALVYCAPKRQAYLSPRTQKGVLPETIYHFQLLLDGIVPEEDLPSSFTSQTAIRCVGSTGGVAGGSMIDSKQEIQDLNRTLWGVNDVVGLVHPTPDPQRNLEQIIDVLDVPLFDNVGNQTLKELPLDRCLYHIYSGNLSLSMAKKTQRTVEKMQGTSEWLAKGVEAFTKGITSCVEDNDILFGGDDLDGSMSRLSVSSSKSRQKHHHGRGAHYPSGLLAAASSPRTRRRNSKRYNI</sequence>
<feature type="compositionally biased region" description="Polar residues" evidence="1">
    <location>
        <begin position="373"/>
        <end position="384"/>
    </location>
</feature>
<feature type="compositionally biased region" description="Polar residues" evidence="1">
    <location>
        <begin position="81"/>
        <end position="93"/>
    </location>
</feature>
<reference evidence="2" key="1">
    <citation type="submission" date="2023-06" db="EMBL/GenBank/DDBJ databases">
        <title>Survivors Of The Sea: Transcriptome response of Skeletonema marinoi to long-term dormancy.</title>
        <authorList>
            <person name="Pinder M.I.M."/>
            <person name="Kourtchenko O."/>
            <person name="Robertson E.K."/>
            <person name="Larsson T."/>
            <person name="Maumus F."/>
            <person name="Osuna-Cruz C.M."/>
            <person name="Vancaester E."/>
            <person name="Stenow R."/>
            <person name="Vandepoele K."/>
            <person name="Ploug H."/>
            <person name="Bruchert V."/>
            <person name="Godhe A."/>
            <person name="Topel M."/>
        </authorList>
    </citation>
    <scope>NUCLEOTIDE SEQUENCE</scope>
    <source>
        <strain evidence="2">R05AC</strain>
    </source>
</reference>
<evidence type="ECO:0000256" key="1">
    <source>
        <dbReference type="SAM" id="MobiDB-lite"/>
    </source>
</evidence>
<evidence type="ECO:0000313" key="3">
    <source>
        <dbReference type="Proteomes" id="UP001224775"/>
    </source>
</evidence>
<evidence type="ECO:0000313" key="2">
    <source>
        <dbReference type="EMBL" id="KAK1735653.1"/>
    </source>
</evidence>
<proteinExistence type="predicted"/>
<feature type="compositionally biased region" description="Low complexity" evidence="1">
    <location>
        <begin position="46"/>
        <end position="68"/>
    </location>
</feature>
<keyword evidence="3" id="KW-1185">Reference proteome</keyword>
<comment type="caution">
    <text evidence="2">The sequence shown here is derived from an EMBL/GenBank/DDBJ whole genome shotgun (WGS) entry which is preliminary data.</text>
</comment>
<feature type="compositionally biased region" description="Low complexity" evidence="1">
    <location>
        <begin position="9"/>
        <end position="19"/>
    </location>
</feature>
<feature type="region of interest" description="Disordered" evidence="1">
    <location>
        <begin position="325"/>
        <end position="384"/>
    </location>
</feature>
<accession>A0AAD8XXS8</accession>
<dbReference type="Proteomes" id="UP001224775">
    <property type="component" value="Unassembled WGS sequence"/>
</dbReference>
<dbReference type="AlphaFoldDB" id="A0AAD8XXS8"/>